<sequence length="957" mass="109864">MTDDLYLSLKQITYGFINADKSAGKEVKYENISSYIDRAVSLFPVSCDDKAKKRLFTDIEYQFQITHAKGHVIFDDYDNANEWYSNDKIEDPYFWNRYKSLLLANPSFNIKSINLLDEETLPNIMNCLGNPKELFEGKRFRKGLVIGDVQSGKTATYSGLICKAADAGYKVVILLAGITESLRQQTQERIDESIVGITYKKVGKQVVSNKIGVGKDNKQLRATSFTSCVSDFVGNHDKIAMSLNSQNSLIVFVVKKNVSVLNKLYKWLYDQNVDTVKGYIDIPMLLIDDEADNASVNTKKDETDPTKTNKLIRQVCCLFKDTTYVGFTATPFANVFIDPDSVDSMRNADLFPEHFIYALEPPSNYVGAQKIFYEDGPYYRNLRYITDIEEPDYTSEEYHDMVENDAETLNSGTFYYRHKKEWNGQLPKSLDEAVYCFYLANTIRDLRGNHSSPRSMLVNMSRFIKVQKYIAEHIETLHEKIVDDIRFNFSDDSESNKSLPLYKRFETIWNKHFVHVHDITFERIIQKQAILNAIDKIKIMVVNGSKQSSALDYRNNKFLRVIAVGGLALSRGLTLEGLLVSYFYRNTSTFDVLMQMGRWFGYRAGYDDIFQIWTSKNSAEWYAEVARSSQELKDNIKDMYDQRLTPKDFGIKVRDNSVELQITASNKMRNALGLDVRYSFYGNIYDTPYVSFNIEHNRNNLKQTGDLIARLFAGGYTLRYTDLVKKSNKDVCDTSDGTSRFFENVPKDLVISFLKNIKCSMANGNFHIPNILEFLSDPNNTGIELWDIVIEGGESQEHVSFDGLKAIRCMKRSIEYGNKNVVQISSRRRVLSGSSEGKFALSKEQIQLAEKRCTEDWISKGEPTEGREFKLKAYFQYLPQRKPIFIIMPIAPKEATSDENERMTKFRTELGNDKIIAFAIGLPGVQGMENAVHYKINKIFQRLNIEDIEEEEVDDAD</sequence>
<protein>
    <submittedName>
        <fullName evidence="3">DEAD/DEAH box helicase family protein</fullName>
    </submittedName>
</protein>
<evidence type="ECO:0000259" key="2">
    <source>
        <dbReference type="Pfam" id="PF10593"/>
    </source>
</evidence>
<proteinExistence type="predicted"/>
<organism evidence="3 4">
    <name type="scientific">Phocaeicola vulgatus</name>
    <name type="common">Bacteroides vulgatus</name>
    <dbReference type="NCBI Taxonomy" id="821"/>
    <lineage>
        <taxon>Bacteria</taxon>
        <taxon>Pseudomonadati</taxon>
        <taxon>Bacteroidota</taxon>
        <taxon>Bacteroidia</taxon>
        <taxon>Bacteroidales</taxon>
        <taxon>Bacteroidaceae</taxon>
        <taxon>Phocaeicola</taxon>
    </lineage>
</organism>
<accession>A0ABD6L5Z0</accession>
<keyword evidence="3" id="KW-0347">Helicase</keyword>
<dbReference type="SUPFAM" id="SSF52540">
    <property type="entry name" value="P-loop containing nucleoside triphosphate hydrolases"/>
    <property type="match status" value="1"/>
</dbReference>
<dbReference type="InterPro" id="IPR027417">
    <property type="entry name" value="P-loop_NTPase"/>
</dbReference>
<dbReference type="Pfam" id="PF10593">
    <property type="entry name" value="Z1"/>
    <property type="match status" value="1"/>
</dbReference>
<dbReference type="RefSeq" id="WP_172773113.1">
    <property type="nucleotide sequence ID" value="NZ_JABDSH010000082.1"/>
</dbReference>
<comment type="caution">
    <text evidence="3">The sequence shown here is derived from an EMBL/GenBank/DDBJ whole genome shotgun (WGS) entry which is preliminary data.</text>
</comment>
<dbReference type="AlphaFoldDB" id="A0ABD6L5Z0"/>
<evidence type="ECO:0000313" key="3">
    <source>
        <dbReference type="EMBL" id="NMW37020.1"/>
    </source>
</evidence>
<dbReference type="InterPro" id="IPR006935">
    <property type="entry name" value="Helicase/UvrB_N"/>
</dbReference>
<dbReference type="Gene3D" id="3.40.50.300">
    <property type="entry name" value="P-loop containing nucleotide triphosphate hydrolases"/>
    <property type="match status" value="1"/>
</dbReference>
<dbReference type="GO" id="GO:0004386">
    <property type="term" value="F:helicase activity"/>
    <property type="evidence" value="ECO:0007669"/>
    <property type="project" value="UniProtKB-KW"/>
</dbReference>
<gene>
    <name evidence="3" type="ORF">HKQ54_12925</name>
</gene>
<name>A0ABD6L5Z0_PHOVU</name>
<dbReference type="Pfam" id="PF04851">
    <property type="entry name" value="ResIII"/>
    <property type="match status" value="1"/>
</dbReference>
<dbReference type="EMBL" id="JABDSH010000082">
    <property type="protein sequence ID" value="NMW37020.1"/>
    <property type="molecule type" value="Genomic_DNA"/>
</dbReference>
<dbReference type="InterPro" id="IPR018310">
    <property type="entry name" value="Put_endonuclease_Z1-dom"/>
</dbReference>
<evidence type="ECO:0000259" key="1">
    <source>
        <dbReference type="Pfam" id="PF04851"/>
    </source>
</evidence>
<keyword evidence="3" id="KW-0547">Nucleotide-binding</keyword>
<dbReference type="Proteomes" id="UP000555193">
    <property type="component" value="Unassembled WGS sequence"/>
</dbReference>
<reference evidence="3 4" key="1">
    <citation type="submission" date="2020-04" db="EMBL/GenBank/DDBJ databases">
        <title>A novel gut-associated lysogenic phage, Bacteroides phage BV01, alters the host transcriptome and bile acid metabolism in Bacteroides vulgatus.</title>
        <authorList>
            <person name="Campbell D.E."/>
            <person name="Ly L."/>
            <person name="Ridlon J.M."/>
            <person name="Hsiao A."/>
            <person name="Degnan P.H."/>
        </authorList>
    </citation>
    <scope>NUCLEOTIDE SEQUENCE [LARGE SCALE GENOMIC DNA]</scope>
    <source>
        <strain evidence="3 4">VPI-4506</strain>
    </source>
</reference>
<keyword evidence="3" id="KW-0378">Hydrolase</keyword>
<feature type="domain" description="Putative endonuclease Z1" evidence="2">
    <location>
        <begin position="429"/>
        <end position="657"/>
    </location>
</feature>
<keyword evidence="3" id="KW-0067">ATP-binding</keyword>
<evidence type="ECO:0000313" key="4">
    <source>
        <dbReference type="Proteomes" id="UP000555193"/>
    </source>
</evidence>
<feature type="domain" description="Helicase/UvrB N-terminal" evidence="1">
    <location>
        <begin position="129"/>
        <end position="332"/>
    </location>
</feature>